<comment type="catalytic activity">
    <reaction evidence="5">
        <text>(6S)-5-formyl-5,6,7,8-tetrahydrofolate + ATP = (6R)-5,10-methenyltetrahydrofolate + ADP + phosphate</text>
        <dbReference type="Rhea" id="RHEA:10488"/>
        <dbReference type="ChEBI" id="CHEBI:30616"/>
        <dbReference type="ChEBI" id="CHEBI:43474"/>
        <dbReference type="ChEBI" id="CHEBI:57455"/>
        <dbReference type="ChEBI" id="CHEBI:57457"/>
        <dbReference type="ChEBI" id="CHEBI:456216"/>
        <dbReference type="EC" id="6.3.3.2"/>
    </reaction>
</comment>
<organism evidence="6 7">
    <name type="scientific">Andreprevotia lacus DSM 23236</name>
    <dbReference type="NCBI Taxonomy" id="1121001"/>
    <lineage>
        <taxon>Bacteria</taxon>
        <taxon>Pseudomonadati</taxon>
        <taxon>Pseudomonadota</taxon>
        <taxon>Betaproteobacteria</taxon>
        <taxon>Neisseriales</taxon>
        <taxon>Chitinibacteraceae</taxon>
        <taxon>Andreprevotia</taxon>
    </lineage>
</organism>
<dbReference type="GO" id="GO:0005524">
    <property type="term" value="F:ATP binding"/>
    <property type="evidence" value="ECO:0007669"/>
    <property type="project" value="UniProtKB-KW"/>
</dbReference>
<evidence type="ECO:0000256" key="3">
    <source>
        <dbReference type="ARBA" id="ARBA00022840"/>
    </source>
</evidence>
<keyword evidence="3 4" id="KW-0067">ATP-binding</keyword>
<dbReference type="GO" id="GO:0035999">
    <property type="term" value="P:tetrahydrofolate interconversion"/>
    <property type="evidence" value="ECO:0007669"/>
    <property type="project" value="TreeGrafter"/>
</dbReference>
<keyword evidence="5" id="KW-0460">Magnesium</keyword>
<feature type="binding site" evidence="4">
    <location>
        <position position="60"/>
    </location>
    <ligand>
        <name>substrate</name>
    </ligand>
</feature>
<dbReference type="Proteomes" id="UP000192761">
    <property type="component" value="Unassembled WGS sequence"/>
</dbReference>
<evidence type="ECO:0000256" key="2">
    <source>
        <dbReference type="ARBA" id="ARBA00022741"/>
    </source>
</evidence>
<feature type="binding site" evidence="4">
    <location>
        <begin position="11"/>
        <end position="15"/>
    </location>
    <ligand>
        <name>ATP</name>
        <dbReference type="ChEBI" id="CHEBI:30616"/>
    </ligand>
</feature>
<evidence type="ECO:0000256" key="1">
    <source>
        <dbReference type="ARBA" id="ARBA00010638"/>
    </source>
</evidence>
<dbReference type="Pfam" id="PF01812">
    <property type="entry name" value="5-FTHF_cyc-lig"/>
    <property type="match status" value="1"/>
</dbReference>
<reference evidence="6 7" key="1">
    <citation type="submission" date="2017-04" db="EMBL/GenBank/DDBJ databases">
        <authorList>
            <person name="Afonso C.L."/>
            <person name="Miller P.J."/>
            <person name="Scott M.A."/>
            <person name="Spackman E."/>
            <person name="Goraichik I."/>
            <person name="Dimitrov K.M."/>
            <person name="Suarez D.L."/>
            <person name="Swayne D.E."/>
        </authorList>
    </citation>
    <scope>NUCLEOTIDE SEQUENCE [LARGE SCALE GENOMIC DNA]</scope>
    <source>
        <strain evidence="6 7">DSM 23236</strain>
    </source>
</reference>
<dbReference type="AlphaFoldDB" id="A0A1W1XBL0"/>
<dbReference type="OrthoDB" id="9801938at2"/>
<dbReference type="Gene3D" id="3.40.50.10420">
    <property type="entry name" value="NagB/RpiA/CoA transferase-like"/>
    <property type="match status" value="1"/>
</dbReference>
<dbReference type="STRING" id="1121001.SAMN02745857_01145"/>
<sequence>MPIPSALSNDKSLLRSQLRQRRKAVPAALRVRAARVLARLARRWLRPGLRVAAYMAVGSEIDAGALIALARRRGCRVYLPVTPQHGRQLRFAALDEQAGWRLGRYAIPEPQTGRQQQLLRATQLDLVFVPLLGFDRDLRRMGQGGGYYDNTFAFRGHRIRPRLIGLAYQCQQVDALPVDPWDVQLDAVLTERGICRRRAR</sequence>
<dbReference type="NCBIfam" id="TIGR02727">
    <property type="entry name" value="MTHFS_bact"/>
    <property type="match status" value="1"/>
</dbReference>
<dbReference type="PANTHER" id="PTHR23407">
    <property type="entry name" value="ATPASE INHIBITOR/5-FORMYLTETRAHYDROFOLATE CYCLO-LIGASE"/>
    <property type="match status" value="1"/>
</dbReference>
<dbReference type="InterPro" id="IPR024185">
    <property type="entry name" value="FTHF_cligase-like_sf"/>
</dbReference>
<comment type="similarity">
    <text evidence="1 5">Belongs to the 5-formyltetrahydrofolate cyclo-ligase family.</text>
</comment>
<dbReference type="EC" id="6.3.3.2" evidence="5"/>
<keyword evidence="6" id="KW-0436">Ligase</keyword>
<dbReference type="GO" id="GO:0046872">
    <property type="term" value="F:metal ion binding"/>
    <property type="evidence" value="ECO:0007669"/>
    <property type="project" value="UniProtKB-KW"/>
</dbReference>
<evidence type="ECO:0000256" key="4">
    <source>
        <dbReference type="PIRSR" id="PIRSR006806-1"/>
    </source>
</evidence>
<evidence type="ECO:0000313" key="6">
    <source>
        <dbReference type="EMBL" id="SMC21174.1"/>
    </source>
</evidence>
<evidence type="ECO:0000313" key="7">
    <source>
        <dbReference type="Proteomes" id="UP000192761"/>
    </source>
</evidence>
<keyword evidence="5" id="KW-0479">Metal-binding</keyword>
<dbReference type="InterPro" id="IPR002698">
    <property type="entry name" value="FTHF_cligase"/>
</dbReference>
<dbReference type="RefSeq" id="WP_084089782.1">
    <property type="nucleotide sequence ID" value="NZ_FWXD01000005.1"/>
</dbReference>
<comment type="cofactor">
    <cofactor evidence="5">
        <name>Mg(2+)</name>
        <dbReference type="ChEBI" id="CHEBI:18420"/>
    </cofactor>
</comment>
<dbReference type="GO" id="GO:0030272">
    <property type="term" value="F:5-formyltetrahydrofolate cyclo-ligase activity"/>
    <property type="evidence" value="ECO:0007669"/>
    <property type="project" value="UniProtKB-EC"/>
</dbReference>
<keyword evidence="2 4" id="KW-0547">Nucleotide-binding</keyword>
<proteinExistence type="inferred from homology"/>
<name>A0A1W1XBL0_9NEIS</name>
<dbReference type="PANTHER" id="PTHR23407:SF1">
    <property type="entry name" value="5-FORMYLTETRAHYDROFOLATE CYCLO-LIGASE"/>
    <property type="match status" value="1"/>
</dbReference>
<accession>A0A1W1XBL0</accession>
<dbReference type="EMBL" id="FWXD01000005">
    <property type="protein sequence ID" value="SMC21174.1"/>
    <property type="molecule type" value="Genomic_DNA"/>
</dbReference>
<dbReference type="GO" id="GO:0009396">
    <property type="term" value="P:folic acid-containing compound biosynthetic process"/>
    <property type="evidence" value="ECO:0007669"/>
    <property type="project" value="TreeGrafter"/>
</dbReference>
<evidence type="ECO:0000256" key="5">
    <source>
        <dbReference type="RuleBase" id="RU361279"/>
    </source>
</evidence>
<dbReference type="InterPro" id="IPR037171">
    <property type="entry name" value="NagB/RpiA_transferase-like"/>
</dbReference>
<protein>
    <recommendedName>
        <fullName evidence="5">5-formyltetrahydrofolate cyclo-ligase</fullName>
        <ecNumber evidence="5">6.3.3.2</ecNumber>
    </recommendedName>
</protein>
<keyword evidence="7" id="KW-1185">Reference proteome</keyword>
<feature type="binding site" evidence="4">
    <location>
        <begin position="140"/>
        <end position="148"/>
    </location>
    <ligand>
        <name>ATP</name>
        <dbReference type="ChEBI" id="CHEBI:30616"/>
    </ligand>
</feature>
<gene>
    <name evidence="6" type="ORF">SAMN02745857_01145</name>
</gene>
<feature type="binding site" evidence="4">
    <location>
        <position position="55"/>
    </location>
    <ligand>
        <name>substrate</name>
    </ligand>
</feature>
<dbReference type="SUPFAM" id="SSF100950">
    <property type="entry name" value="NagB/RpiA/CoA transferase-like"/>
    <property type="match status" value="1"/>
</dbReference>
<dbReference type="PIRSF" id="PIRSF006806">
    <property type="entry name" value="FTHF_cligase"/>
    <property type="match status" value="1"/>
</dbReference>